<dbReference type="Proteomes" id="UP000694402">
    <property type="component" value="Unassembled WGS sequence"/>
</dbReference>
<feature type="compositionally biased region" description="Low complexity" evidence="1">
    <location>
        <begin position="92"/>
        <end position="103"/>
    </location>
</feature>
<keyword evidence="3" id="KW-1185">Reference proteome</keyword>
<dbReference type="GeneTree" id="ENSGT00940000165895"/>
<accession>A0A8C8LMQ1</accession>
<dbReference type="AlphaFoldDB" id="A0A8C8LMQ1"/>
<feature type="region of interest" description="Disordered" evidence="1">
    <location>
        <begin position="64"/>
        <end position="106"/>
    </location>
</feature>
<proteinExistence type="predicted"/>
<sequence length="122" mass="12711">TKVRSSLGIYSGSLEGTPSWSQISTSLSQQHITAVVKAKGGTMEELHSLDPRRQELLEARFMGAVTGTGGSTGGSTGSTSGGTKGMTNNDCSNQSFGSLGSSSDRVRELRCEKGELSCIFDS</sequence>
<evidence type="ECO:0000256" key="1">
    <source>
        <dbReference type="SAM" id="MobiDB-lite"/>
    </source>
</evidence>
<reference evidence="2" key="2">
    <citation type="submission" date="2025-09" db="UniProtKB">
        <authorList>
            <consortium name="Ensembl"/>
        </authorList>
    </citation>
    <scope>IDENTIFICATION</scope>
</reference>
<feature type="compositionally biased region" description="Gly residues" evidence="1">
    <location>
        <begin position="66"/>
        <end position="84"/>
    </location>
</feature>
<reference evidence="2" key="1">
    <citation type="submission" date="2025-08" db="UniProtKB">
        <authorList>
            <consortium name="Ensembl"/>
        </authorList>
    </citation>
    <scope>IDENTIFICATION</scope>
</reference>
<evidence type="ECO:0000313" key="2">
    <source>
        <dbReference type="Ensembl" id="ENSOTSP00005028546.1"/>
    </source>
</evidence>
<organism evidence="2 3">
    <name type="scientific">Oncorhynchus tshawytscha</name>
    <name type="common">Chinook salmon</name>
    <name type="synonym">Salmo tshawytscha</name>
    <dbReference type="NCBI Taxonomy" id="74940"/>
    <lineage>
        <taxon>Eukaryota</taxon>
        <taxon>Metazoa</taxon>
        <taxon>Chordata</taxon>
        <taxon>Craniata</taxon>
        <taxon>Vertebrata</taxon>
        <taxon>Euteleostomi</taxon>
        <taxon>Actinopterygii</taxon>
        <taxon>Neopterygii</taxon>
        <taxon>Teleostei</taxon>
        <taxon>Protacanthopterygii</taxon>
        <taxon>Salmoniformes</taxon>
        <taxon>Salmonidae</taxon>
        <taxon>Salmoninae</taxon>
        <taxon>Oncorhynchus</taxon>
    </lineage>
</organism>
<name>A0A8C8LMQ1_ONCTS</name>
<dbReference type="Ensembl" id="ENSOTST00005030858.2">
    <property type="protein sequence ID" value="ENSOTSP00005028546.1"/>
    <property type="gene ID" value="ENSOTSG00005013408.2"/>
</dbReference>
<protein>
    <submittedName>
        <fullName evidence="2">Uncharacterized protein</fullName>
    </submittedName>
</protein>
<evidence type="ECO:0000313" key="3">
    <source>
        <dbReference type="Proteomes" id="UP000694402"/>
    </source>
</evidence>